<dbReference type="SMART" id="SM01142">
    <property type="entry name" value="DSHCT"/>
    <property type="match status" value="1"/>
</dbReference>
<accession>A0A0V1D1R6</accession>
<dbReference type="PANTHER" id="PTHR12131:SF1">
    <property type="entry name" value="ATP-DEPENDENT RNA HELICASE SUPV3L1, MITOCHONDRIAL-RELATED"/>
    <property type="match status" value="1"/>
</dbReference>
<dbReference type="PANTHER" id="PTHR12131">
    <property type="entry name" value="ATP-DEPENDENT RNA AND DNA HELICASE"/>
    <property type="match status" value="1"/>
</dbReference>
<dbReference type="GO" id="GO:0003723">
    <property type="term" value="F:RNA binding"/>
    <property type="evidence" value="ECO:0007669"/>
    <property type="project" value="InterPro"/>
</dbReference>
<dbReference type="STRING" id="45882.A0A0V1D1R6"/>
<dbReference type="OrthoDB" id="64767at2759"/>
<dbReference type="OMA" id="DHVNIIM"/>
<keyword evidence="4" id="KW-0067">ATP-binding</keyword>
<dbReference type="PROSITE" id="PS51194">
    <property type="entry name" value="HELICASE_CTER"/>
    <property type="match status" value="1"/>
</dbReference>
<feature type="region of interest" description="Disordered" evidence="6">
    <location>
        <begin position="193"/>
        <end position="213"/>
    </location>
</feature>
<dbReference type="Pfam" id="PF08148">
    <property type="entry name" value="DSHCT"/>
    <property type="match status" value="1"/>
</dbReference>
<evidence type="ECO:0000259" key="7">
    <source>
        <dbReference type="PROSITE" id="PS51192"/>
    </source>
</evidence>
<evidence type="ECO:0000313" key="9">
    <source>
        <dbReference type="EMBL" id="KRY55412.1"/>
    </source>
</evidence>
<comment type="catalytic activity">
    <reaction evidence="5">
        <text>ATP + H2O = ADP + phosphate + H(+)</text>
        <dbReference type="Rhea" id="RHEA:13065"/>
        <dbReference type="ChEBI" id="CHEBI:15377"/>
        <dbReference type="ChEBI" id="CHEBI:15378"/>
        <dbReference type="ChEBI" id="CHEBI:30616"/>
        <dbReference type="ChEBI" id="CHEBI:43474"/>
        <dbReference type="ChEBI" id="CHEBI:456216"/>
        <dbReference type="EC" id="3.6.4.13"/>
    </reaction>
</comment>
<feature type="domain" description="Helicase C-terminal" evidence="8">
    <location>
        <begin position="559"/>
        <end position="760"/>
    </location>
</feature>
<dbReference type="CDD" id="cd18795">
    <property type="entry name" value="SF2_C_Ski2"/>
    <property type="match status" value="1"/>
</dbReference>
<keyword evidence="10" id="KW-1185">Reference proteome</keyword>
<evidence type="ECO:0000256" key="5">
    <source>
        <dbReference type="ARBA" id="ARBA00047984"/>
    </source>
</evidence>
<dbReference type="EMBL" id="JYDI01000056">
    <property type="protein sequence ID" value="KRY55412.1"/>
    <property type="molecule type" value="Genomic_DNA"/>
</dbReference>
<feature type="non-terminal residue" evidence="9">
    <location>
        <position position="1"/>
    </location>
</feature>
<dbReference type="FunFam" id="3.40.50.300:FF:000447">
    <property type="entry name" value="helicase SKI2W isoform X2"/>
    <property type="match status" value="1"/>
</dbReference>
<organism evidence="9 10">
    <name type="scientific">Trichinella britovi</name>
    <name type="common">Parasitic roundworm</name>
    <dbReference type="NCBI Taxonomy" id="45882"/>
    <lineage>
        <taxon>Eukaryota</taxon>
        <taxon>Metazoa</taxon>
        <taxon>Ecdysozoa</taxon>
        <taxon>Nematoda</taxon>
        <taxon>Enoplea</taxon>
        <taxon>Dorylaimia</taxon>
        <taxon>Trichinellida</taxon>
        <taxon>Trichinellidae</taxon>
        <taxon>Trichinella</taxon>
    </lineage>
</organism>
<keyword evidence="2" id="KW-0378">Hydrolase</keyword>
<dbReference type="Pfam" id="PF00270">
    <property type="entry name" value="DEAD"/>
    <property type="match status" value="1"/>
</dbReference>
<comment type="caution">
    <text evidence="9">The sequence shown here is derived from an EMBL/GenBank/DDBJ whole genome shotgun (WGS) entry which is preliminary data.</text>
</comment>
<dbReference type="GO" id="GO:0055087">
    <property type="term" value="C:Ski complex"/>
    <property type="evidence" value="ECO:0007669"/>
    <property type="project" value="TreeGrafter"/>
</dbReference>
<dbReference type="InterPro" id="IPR011545">
    <property type="entry name" value="DEAD/DEAH_box_helicase_dom"/>
</dbReference>
<dbReference type="InterPro" id="IPR016438">
    <property type="entry name" value="SKI2-like"/>
</dbReference>
<evidence type="ECO:0000259" key="8">
    <source>
        <dbReference type="PROSITE" id="PS51194"/>
    </source>
</evidence>
<sequence length="1287" mass="148351">LLIMENNNGKENFKNPFQSWLSITQKHELTIEAKALVIDEVLKECCVSSVSCLEADEVPEYYDTSFEQVSSFTTVDRDYRTGAPIGIIEIFPMHKFLYLAMKCPDNLYQVTLIAILHLHWISQESITQIQLEFLAIHNQFLFFQANIKLLDCCVDGGMEEDVQKRTSKAKNNNAVYYTGEYLTCAPGLSRGRNFNNSESELSSEEESGDDEGKVTVVKSDEQAVLLNEYPANEKKTESTVIEDKRENEKEETVKETKAQKNEAPIVTDNHLHNDEALNELYKDRAYYYASWTESEESLAAFELLRPRMAKTFPFELDLFQKQAILCLESGESVFVAAHTSAGKTVVADYAVALAHLNMTRVIYTSPIKALSNQKYRDFKRDYDNVGIVTGDVQMNPDAFCIVMTTEILRSMLYNGSEVLRELEWVIFDEVHYVNNPERGVVWEEVIIMLPKHVKLILLSATVSDVMEFAEWIGRIKQRKIFVVKTSSRPVPLEHHLYLGDIGTTKNVQIQIVDKDGNFLAENFDHAVRQKENSKAATSYKNIYKPYTGSGAAEKNLWLSLIQHLKEKSLLPMVIFVFSRKVCDTLALMLLKSSLDLTTSSEKRIIRKFFKKSISKLSANNKALRQVTQLQKMCQIGIAVHHSGVLPLMKEIVEMLFQEGRVRVLFATETFSMGINMPAKTVVFNSIDKHDGRTVRLLNPGEYTQMAGRAGRRGLDSSGTVILLCRDKIPHVSDLRTMILGSSPRIESQFRVTFTMILNLLRCQPLSPEMMLMRSFVENLSFRDIMVLNKNIETLMAEQNESQFANCVLCSQGNIQKFYRVAEECYEVARCIIWNVTKLIEPGMVIVVQLLDKWLLGLVLKKHFYKNEWIFEVFVPYRNLKPKNDKLTPDERCNQFLFYSTELECNLVEPDFRYYSILEFSLSSIVHLSNASFSVSNHQIFDDWGLSQNKHNECENDAILTLIRNLYGVYEYYKSNGTRMRVPLEWCSLRNARLDITYLNRLRSSAVKFRCFCCDKFREHFYELYQIEEKQAEVDDMKRKVDCFKLRLGPSYEKKRAVLRMMKYIDYGDVIQFPGRIACAINQNPLLYSQLLLNNKFADVTPDEVAAILSASACQYKCKFIAFREPRLQELMNMVCDMDRRIRLVRERCDDVDDDIDDQLNFGLMEVIQKWSLGMPFGELLKITDAQEGAIVRCIQRVCELCRDLKTASSLMGNSTLTTLLEDTMNSLKRDIVFTDSLLFSAFFCFVFSPLSVFHFLKAIPEEEKLACNCYLQKYQERNNIEMFPFSR</sequence>
<proteinExistence type="predicted"/>
<reference evidence="9 10" key="1">
    <citation type="submission" date="2015-01" db="EMBL/GenBank/DDBJ databases">
        <title>Evolution of Trichinella species and genotypes.</title>
        <authorList>
            <person name="Korhonen P.K."/>
            <person name="Edoardo P."/>
            <person name="Giuseppe L.R."/>
            <person name="Gasser R.B."/>
        </authorList>
    </citation>
    <scope>NUCLEOTIDE SEQUENCE [LARGE SCALE GENOMIC DNA]</scope>
    <source>
        <strain evidence="9">ISS120</strain>
    </source>
</reference>
<dbReference type="PROSITE" id="PS51192">
    <property type="entry name" value="HELICASE_ATP_BIND_1"/>
    <property type="match status" value="1"/>
</dbReference>
<evidence type="ECO:0000313" key="10">
    <source>
        <dbReference type="Proteomes" id="UP000054653"/>
    </source>
</evidence>
<dbReference type="Gene3D" id="1.10.3380.30">
    <property type="match status" value="1"/>
</dbReference>
<dbReference type="FunFam" id="3.40.50.300:FF:000354">
    <property type="entry name" value="ATP-dependent RNA helicase SKI2"/>
    <property type="match status" value="1"/>
</dbReference>
<keyword evidence="3 9" id="KW-0347">Helicase</keyword>
<dbReference type="GO" id="GO:0005524">
    <property type="term" value="F:ATP binding"/>
    <property type="evidence" value="ECO:0007669"/>
    <property type="project" value="UniProtKB-KW"/>
</dbReference>
<dbReference type="InterPro" id="IPR027417">
    <property type="entry name" value="P-loop_NTPase"/>
</dbReference>
<dbReference type="GO" id="GO:0003724">
    <property type="term" value="F:RNA helicase activity"/>
    <property type="evidence" value="ECO:0007669"/>
    <property type="project" value="UniProtKB-EC"/>
</dbReference>
<dbReference type="InterPro" id="IPR001650">
    <property type="entry name" value="Helicase_C-like"/>
</dbReference>
<evidence type="ECO:0000256" key="6">
    <source>
        <dbReference type="SAM" id="MobiDB-lite"/>
    </source>
</evidence>
<dbReference type="InterPro" id="IPR012961">
    <property type="entry name" value="Ski2/MTR4_C"/>
</dbReference>
<dbReference type="Gene3D" id="3.40.50.300">
    <property type="entry name" value="P-loop containing nucleotide triphosphate hydrolases"/>
    <property type="match status" value="2"/>
</dbReference>
<protein>
    <submittedName>
        <fullName evidence="9">Helicase SKI2W</fullName>
    </submittedName>
</protein>
<gene>
    <name evidence="9" type="primary">SKIV2L</name>
    <name evidence="9" type="ORF">T03_10610</name>
</gene>
<dbReference type="InterPro" id="IPR050699">
    <property type="entry name" value="RNA-DNA_Helicase"/>
</dbReference>
<dbReference type="GO" id="GO:0070478">
    <property type="term" value="P:nuclear-transcribed mRNA catabolic process, 3'-5' exonucleolytic nonsense-mediated decay"/>
    <property type="evidence" value="ECO:0007669"/>
    <property type="project" value="TreeGrafter"/>
</dbReference>
<evidence type="ECO:0000256" key="2">
    <source>
        <dbReference type="ARBA" id="ARBA00022801"/>
    </source>
</evidence>
<evidence type="ECO:0000256" key="3">
    <source>
        <dbReference type="ARBA" id="ARBA00022806"/>
    </source>
</evidence>
<dbReference type="Proteomes" id="UP000054653">
    <property type="component" value="Unassembled WGS sequence"/>
</dbReference>
<keyword evidence="1" id="KW-0547">Nucleotide-binding</keyword>
<dbReference type="Pfam" id="PF00271">
    <property type="entry name" value="Helicase_C"/>
    <property type="match status" value="1"/>
</dbReference>
<feature type="domain" description="Helicase ATP-binding" evidence="7">
    <location>
        <begin position="324"/>
        <end position="480"/>
    </location>
</feature>
<dbReference type="GO" id="GO:0016787">
    <property type="term" value="F:hydrolase activity"/>
    <property type="evidence" value="ECO:0007669"/>
    <property type="project" value="UniProtKB-KW"/>
</dbReference>
<dbReference type="SMART" id="SM00490">
    <property type="entry name" value="HELICc"/>
    <property type="match status" value="1"/>
</dbReference>
<evidence type="ECO:0000256" key="4">
    <source>
        <dbReference type="ARBA" id="ARBA00022840"/>
    </source>
</evidence>
<name>A0A0V1D1R6_TRIBR</name>
<feature type="region of interest" description="Disordered" evidence="6">
    <location>
        <begin position="235"/>
        <end position="259"/>
    </location>
</feature>
<evidence type="ECO:0000256" key="1">
    <source>
        <dbReference type="ARBA" id="ARBA00022741"/>
    </source>
</evidence>
<dbReference type="InterPro" id="IPR014001">
    <property type="entry name" value="Helicase_ATP-bd"/>
</dbReference>
<dbReference type="SMART" id="SM00487">
    <property type="entry name" value="DEXDc"/>
    <property type="match status" value="1"/>
</dbReference>
<dbReference type="SUPFAM" id="SSF52540">
    <property type="entry name" value="P-loop containing nucleoside triphosphate hydrolases"/>
    <property type="match status" value="1"/>
</dbReference>
<dbReference type="PIRSF" id="PIRSF005198">
    <property type="entry name" value="Antiviral_helicase_SKI2"/>
    <property type="match status" value="1"/>
</dbReference>